<evidence type="ECO:0000313" key="2">
    <source>
        <dbReference type="Proteomes" id="UP000318081"/>
    </source>
</evidence>
<dbReference type="EMBL" id="CP036432">
    <property type="protein sequence ID" value="QDV87418.1"/>
    <property type="molecule type" value="Genomic_DNA"/>
</dbReference>
<dbReference type="RefSeq" id="WP_145219088.1">
    <property type="nucleotide sequence ID" value="NZ_CP036432.1"/>
</dbReference>
<sequence>MTVNTYSFDAVSQWANLPAKYFETYILARLAHDGLVMAEALMTVGYASLADWIDGQISLMKDGRISPPAGVRLIAGEFIPEDRLTCCA</sequence>
<evidence type="ECO:0000313" key="1">
    <source>
        <dbReference type="EMBL" id="QDV87418.1"/>
    </source>
</evidence>
<accession>A0ABX5XZF3</accession>
<protein>
    <submittedName>
        <fullName evidence="1">Uncharacterized protein</fullName>
    </submittedName>
</protein>
<proteinExistence type="predicted"/>
<name>A0ABX5XZF3_9BACT</name>
<keyword evidence="2" id="KW-1185">Reference proteome</keyword>
<reference evidence="1 2" key="1">
    <citation type="submission" date="2019-02" db="EMBL/GenBank/DDBJ databases">
        <title>Deep-cultivation of Planctomycetes and their phenomic and genomic characterization uncovers novel biology.</title>
        <authorList>
            <person name="Wiegand S."/>
            <person name="Jogler M."/>
            <person name="Boedeker C."/>
            <person name="Pinto D."/>
            <person name="Vollmers J."/>
            <person name="Rivas-Marin E."/>
            <person name="Kohn T."/>
            <person name="Peeters S.H."/>
            <person name="Heuer A."/>
            <person name="Rast P."/>
            <person name="Oberbeckmann S."/>
            <person name="Bunk B."/>
            <person name="Jeske O."/>
            <person name="Meyerdierks A."/>
            <person name="Storesund J.E."/>
            <person name="Kallscheuer N."/>
            <person name="Luecker S."/>
            <person name="Lage O.M."/>
            <person name="Pohl T."/>
            <person name="Merkel B.J."/>
            <person name="Hornburger P."/>
            <person name="Mueller R.-W."/>
            <person name="Bruemmer F."/>
            <person name="Labrenz M."/>
            <person name="Spormann A.M."/>
            <person name="Op den Camp H."/>
            <person name="Overmann J."/>
            <person name="Amann R."/>
            <person name="Jetten M.S.M."/>
            <person name="Mascher T."/>
            <person name="Medema M.H."/>
            <person name="Devos D.P."/>
            <person name="Kaster A.-K."/>
            <person name="Ovreas L."/>
            <person name="Rohde M."/>
            <person name="Galperin M.Y."/>
            <person name="Jogler C."/>
        </authorList>
    </citation>
    <scope>NUCLEOTIDE SEQUENCE [LARGE SCALE GENOMIC DNA]</scope>
    <source>
        <strain evidence="1 2">TBK1r</strain>
    </source>
</reference>
<gene>
    <name evidence="1" type="ORF">TBK1r_64480</name>
</gene>
<organism evidence="1 2">
    <name type="scientific">Stieleria magnilauensis</name>
    <dbReference type="NCBI Taxonomy" id="2527963"/>
    <lineage>
        <taxon>Bacteria</taxon>
        <taxon>Pseudomonadati</taxon>
        <taxon>Planctomycetota</taxon>
        <taxon>Planctomycetia</taxon>
        <taxon>Pirellulales</taxon>
        <taxon>Pirellulaceae</taxon>
        <taxon>Stieleria</taxon>
    </lineage>
</organism>
<dbReference type="Proteomes" id="UP000318081">
    <property type="component" value="Chromosome"/>
</dbReference>